<dbReference type="SUPFAM" id="SSF51445">
    <property type="entry name" value="(Trans)glycosidases"/>
    <property type="match status" value="1"/>
</dbReference>
<dbReference type="GO" id="GO:0006680">
    <property type="term" value="P:glucosylceramide catabolic process"/>
    <property type="evidence" value="ECO:0007669"/>
    <property type="project" value="TreeGrafter"/>
</dbReference>
<keyword evidence="2" id="KW-0732">Signal</keyword>
<dbReference type="InterPro" id="IPR033452">
    <property type="entry name" value="GH30_C"/>
</dbReference>
<dbReference type="Proteomes" id="UP000628448">
    <property type="component" value="Unassembled WGS sequence"/>
</dbReference>
<sequence>MKSFFRFVFFTGGVSLLAACSGMQKNDNNPPSHAGAVVQSWLTGNGHLLEKQKDIFLSTESKSDVAVIDIDSSKKFQVIDGFGYTLTGGSAVLINKLPAAEKKALLRELFSPAEENGIKISYLRLSIGASDLDAEVFSYDDLPAGKTDVQLEYFNLEHEKKDLIPLIKEIVTINPSMQFIATPWSAPVWMKDNNNSKGGSLKPAYYSVYANYFVKYIQAMQAEGININAITPQNEPLHPGNNPSMYMPATDQAKFISNNLGPAFKRAGIRTKIVVYDHNCNKPEYPLTIFDDTTASSYVDGAAFHLYEGDISALSQVHDKYPQKNLYFTEQYTASDGQFDGDLKWHVKNVIIGSMRNWSRTALEWNLANDPNFEPHTPGGCNTCKGALTIGDSIIRNVAYYIVAHASAFVPPGSVRIGSNSSADLQHVAFLTPNGSKVLIAQNETDAPLTFNIRFNNKSASATLNAGEVKTFVW</sequence>
<dbReference type="GO" id="GO:0016020">
    <property type="term" value="C:membrane"/>
    <property type="evidence" value="ECO:0007669"/>
    <property type="project" value="GOC"/>
</dbReference>
<dbReference type="RefSeq" id="WP_196989344.1">
    <property type="nucleotide sequence ID" value="NZ_JADWYR010000001.1"/>
</dbReference>
<evidence type="ECO:0000256" key="1">
    <source>
        <dbReference type="ARBA" id="ARBA00005382"/>
    </source>
</evidence>
<comment type="similarity">
    <text evidence="1 4">Belongs to the glycosyl hydrolase 30 family.</text>
</comment>
<comment type="caution">
    <text evidence="7">The sequence shown here is derived from an EMBL/GenBank/DDBJ whole genome shotgun (WGS) entry which is preliminary data.</text>
</comment>
<feature type="domain" description="Glycosyl hydrolase family 30 beta sandwich" evidence="6">
    <location>
        <begin position="413"/>
        <end position="471"/>
    </location>
</feature>
<dbReference type="InterPro" id="IPR013780">
    <property type="entry name" value="Glyco_hydro_b"/>
</dbReference>
<dbReference type="AlphaFoldDB" id="A0A931E7Q3"/>
<evidence type="ECO:0000256" key="3">
    <source>
        <dbReference type="ARBA" id="ARBA00022801"/>
    </source>
</evidence>
<reference evidence="7" key="1">
    <citation type="submission" date="2020-11" db="EMBL/GenBank/DDBJ databases">
        <title>Bacterial whole genome sequence for Panacibacter sp. DH6.</title>
        <authorList>
            <person name="Le V."/>
            <person name="Ko S."/>
            <person name="Ahn C.-Y."/>
            <person name="Oh H.-M."/>
        </authorList>
    </citation>
    <scope>NUCLEOTIDE SEQUENCE</scope>
    <source>
        <strain evidence="7">DH6</strain>
    </source>
</reference>
<evidence type="ECO:0000259" key="6">
    <source>
        <dbReference type="Pfam" id="PF17189"/>
    </source>
</evidence>
<accession>A0A931E7Q3</accession>
<dbReference type="Gene3D" id="2.60.40.1180">
    <property type="entry name" value="Golgi alpha-mannosidase II"/>
    <property type="match status" value="1"/>
</dbReference>
<dbReference type="GO" id="GO:0004348">
    <property type="term" value="F:glucosylceramidase activity"/>
    <property type="evidence" value="ECO:0007669"/>
    <property type="project" value="InterPro"/>
</dbReference>
<evidence type="ECO:0000259" key="5">
    <source>
        <dbReference type="Pfam" id="PF02055"/>
    </source>
</evidence>
<dbReference type="Pfam" id="PF17189">
    <property type="entry name" value="Glyco_hydro_30C"/>
    <property type="match status" value="1"/>
</dbReference>
<dbReference type="EMBL" id="JADWYR010000001">
    <property type="protein sequence ID" value="MBG9375286.1"/>
    <property type="molecule type" value="Genomic_DNA"/>
</dbReference>
<dbReference type="PRINTS" id="PR00843">
    <property type="entry name" value="GLHYDRLASE30"/>
</dbReference>
<evidence type="ECO:0000256" key="2">
    <source>
        <dbReference type="ARBA" id="ARBA00022729"/>
    </source>
</evidence>
<evidence type="ECO:0000256" key="4">
    <source>
        <dbReference type="RuleBase" id="RU361188"/>
    </source>
</evidence>
<dbReference type="Pfam" id="PF02055">
    <property type="entry name" value="Glyco_hydro_30"/>
    <property type="match status" value="1"/>
</dbReference>
<dbReference type="InterPro" id="IPR001139">
    <property type="entry name" value="Glyco_hydro_30"/>
</dbReference>
<feature type="domain" description="Glycosyl hydrolase family 30 TIM-barrel" evidence="5">
    <location>
        <begin position="79"/>
        <end position="409"/>
    </location>
</feature>
<dbReference type="Gene3D" id="3.20.20.80">
    <property type="entry name" value="Glycosidases"/>
    <property type="match status" value="1"/>
</dbReference>
<protein>
    <submittedName>
        <fullName evidence="7">Glucosylceramidase</fullName>
    </submittedName>
</protein>
<dbReference type="PROSITE" id="PS51257">
    <property type="entry name" value="PROKAR_LIPOPROTEIN"/>
    <property type="match status" value="1"/>
</dbReference>
<keyword evidence="4" id="KW-0326">Glycosidase</keyword>
<dbReference type="InterPro" id="IPR033453">
    <property type="entry name" value="Glyco_hydro_30_TIM-barrel"/>
</dbReference>
<dbReference type="PANTHER" id="PTHR11069">
    <property type="entry name" value="GLUCOSYLCERAMIDASE"/>
    <property type="match status" value="1"/>
</dbReference>
<evidence type="ECO:0000313" key="8">
    <source>
        <dbReference type="Proteomes" id="UP000628448"/>
    </source>
</evidence>
<gene>
    <name evidence="7" type="ORF">I5907_03520</name>
</gene>
<proteinExistence type="inferred from homology"/>
<name>A0A931E7Q3_9BACT</name>
<dbReference type="InterPro" id="IPR017853">
    <property type="entry name" value="GH"/>
</dbReference>
<evidence type="ECO:0000313" key="7">
    <source>
        <dbReference type="EMBL" id="MBG9375286.1"/>
    </source>
</evidence>
<organism evidence="7 8">
    <name type="scientific">Panacibacter microcysteis</name>
    <dbReference type="NCBI Taxonomy" id="2793269"/>
    <lineage>
        <taxon>Bacteria</taxon>
        <taxon>Pseudomonadati</taxon>
        <taxon>Bacteroidota</taxon>
        <taxon>Chitinophagia</taxon>
        <taxon>Chitinophagales</taxon>
        <taxon>Chitinophagaceae</taxon>
        <taxon>Panacibacter</taxon>
    </lineage>
</organism>
<keyword evidence="3 4" id="KW-0378">Hydrolase</keyword>
<dbReference type="PANTHER" id="PTHR11069:SF23">
    <property type="entry name" value="LYSOSOMAL ACID GLUCOSYLCERAMIDASE"/>
    <property type="match status" value="1"/>
</dbReference>
<keyword evidence="8" id="KW-1185">Reference proteome</keyword>